<keyword evidence="3" id="KW-1185">Reference proteome</keyword>
<evidence type="ECO:0000256" key="1">
    <source>
        <dbReference type="SAM" id="Phobius"/>
    </source>
</evidence>
<accession>A0A0B0PU55</accession>
<reference evidence="3" key="1">
    <citation type="submission" date="2014-09" db="EMBL/GenBank/DDBJ databases">
        <authorList>
            <person name="Mudge J."/>
            <person name="Ramaraj T."/>
            <person name="Lindquist I.E."/>
            <person name="Bharti A.K."/>
            <person name="Sundararajan A."/>
            <person name="Cameron C.T."/>
            <person name="Woodward J.E."/>
            <person name="May G.D."/>
            <person name="Brubaker C."/>
            <person name="Broadhvest J."/>
            <person name="Wilkins T.A."/>
        </authorList>
    </citation>
    <scope>NUCLEOTIDE SEQUENCE</scope>
    <source>
        <strain evidence="3">cv. AKA8401</strain>
    </source>
</reference>
<protein>
    <submittedName>
        <fullName evidence="2">Uncharacterized protein</fullName>
    </submittedName>
</protein>
<name>A0A0B0PU55_GOSAR</name>
<feature type="transmembrane region" description="Helical" evidence="1">
    <location>
        <begin position="12"/>
        <end position="34"/>
    </location>
</feature>
<dbReference type="AlphaFoldDB" id="A0A0B0PU55"/>
<gene>
    <name evidence="2" type="ORF">F383_34377</name>
</gene>
<keyword evidence="1" id="KW-1133">Transmembrane helix</keyword>
<keyword evidence="1" id="KW-0472">Membrane</keyword>
<organism evidence="2 3">
    <name type="scientific">Gossypium arboreum</name>
    <name type="common">Tree cotton</name>
    <name type="synonym">Gossypium nanking</name>
    <dbReference type="NCBI Taxonomy" id="29729"/>
    <lineage>
        <taxon>Eukaryota</taxon>
        <taxon>Viridiplantae</taxon>
        <taxon>Streptophyta</taxon>
        <taxon>Embryophyta</taxon>
        <taxon>Tracheophyta</taxon>
        <taxon>Spermatophyta</taxon>
        <taxon>Magnoliopsida</taxon>
        <taxon>eudicotyledons</taxon>
        <taxon>Gunneridae</taxon>
        <taxon>Pentapetalae</taxon>
        <taxon>rosids</taxon>
        <taxon>malvids</taxon>
        <taxon>Malvales</taxon>
        <taxon>Malvaceae</taxon>
        <taxon>Malvoideae</taxon>
        <taxon>Gossypium</taxon>
    </lineage>
</organism>
<evidence type="ECO:0000313" key="2">
    <source>
        <dbReference type="EMBL" id="KHG27969.1"/>
    </source>
</evidence>
<evidence type="ECO:0000313" key="3">
    <source>
        <dbReference type="Proteomes" id="UP000032142"/>
    </source>
</evidence>
<sequence>MMLYIHTTSYLCCYGPSVLGVLYLLLSAWANFFLKNFQHFIFDINVRAINLVIVL</sequence>
<dbReference type="EMBL" id="KN443120">
    <property type="protein sequence ID" value="KHG27969.1"/>
    <property type="molecule type" value="Genomic_DNA"/>
</dbReference>
<keyword evidence="1" id="KW-0812">Transmembrane</keyword>
<proteinExistence type="predicted"/>
<dbReference type="Proteomes" id="UP000032142">
    <property type="component" value="Unassembled WGS sequence"/>
</dbReference>